<evidence type="ECO:0000313" key="2">
    <source>
        <dbReference type="EMBL" id="SDM07675.1"/>
    </source>
</evidence>
<name>A0A1G9QBE5_9BURK</name>
<organism evidence="2 3">
    <name type="scientific">Oryzisolibacter propanilivorax</name>
    <dbReference type="NCBI Taxonomy" id="1527607"/>
    <lineage>
        <taxon>Bacteria</taxon>
        <taxon>Pseudomonadati</taxon>
        <taxon>Pseudomonadota</taxon>
        <taxon>Betaproteobacteria</taxon>
        <taxon>Burkholderiales</taxon>
        <taxon>Comamonadaceae</taxon>
        <taxon>Oryzisolibacter</taxon>
    </lineage>
</organism>
<dbReference type="RefSeq" id="WP_091566778.1">
    <property type="nucleotide sequence ID" value="NZ_FNHP01000002.1"/>
</dbReference>
<protein>
    <submittedName>
        <fullName evidence="2">Meckel syndrome type 1 protein</fullName>
    </submittedName>
</protein>
<feature type="region of interest" description="Disordered" evidence="1">
    <location>
        <begin position="167"/>
        <end position="191"/>
    </location>
</feature>
<evidence type="ECO:0000313" key="3">
    <source>
        <dbReference type="Proteomes" id="UP000198552"/>
    </source>
</evidence>
<reference evidence="3" key="1">
    <citation type="submission" date="2016-10" db="EMBL/GenBank/DDBJ databases">
        <authorList>
            <person name="Varghese N."/>
            <person name="Submissions S."/>
        </authorList>
    </citation>
    <scope>NUCLEOTIDE SEQUENCE [LARGE SCALE GENOMIC DNA]</scope>
    <source>
        <strain evidence="3">EPL6</strain>
    </source>
</reference>
<dbReference type="AlphaFoldDB" id="A0A1G9QBE5"/>
<feature type="region of interest" description="Disordered" evidence="1">
    <location>
        <begin position="258"/>
        <end position="283"/>
    </location>
</feature>
<dbReference type="InterPro" id="IPR024487">
    <property type="entry name" value="CBP_BcsR"/>
</dbReference>
<dbReference type="Pfam" id="PF10945">
    <property type="entry name" value="CBP_BcsR"/>
    <property type="match status" value="1"/>
</dbReference>
<sequence length="300" mass="30720">MPRAPDDITQLYREFGGRPQSYRELNRTREAERARERWPLISRLEDMPSAAAVPPVQAGEDSHEAPRRWGVVAAPAAAATPQQQPLPSTPAATHAPDAARAAMPLPWLRQPEASLPARVPVQAYPGSQIEPTLEQAAAPATAPLFAGLRQQPAARPIVDAPGLQTRGMSGGAAGMPASPRTEPPANVRPAAAGGPAWLAPVPAAAGNELQKAFASLGRQASAPVPAAAVVAAAAPAPAPAPAPAAPAWNRPVAASPTAQPAVAAGTESPLSRLARPAAAPAARQGGLHSLFARFLGRENS</sequence>
<dbReference type="EMBL" id="FNHP01000002">
    <property type="protein sequence ID" value="SDM07675.1"/>
    <property type="molecule type" value="Genomic_DNA"/>
</dbReference>
<dbReference type="STRING" id="1527607.SAMN05428957_102155"/>
<accession>A0A1G9QBE5</accession>
<dbReference type="Proteomes" id="UP000198552">
    <property type="component" value="Unassembled WGS sequence"/>
</dbReference>
<dbReference type="NCBIfam" id="NF040718">
    <property type="entry name" value="BcsP_of_Ic"/>
    <property type="match status" value="1"/>
</dbReference>
<proteinExistence type="predicted"/>
<dbReference type="OrthoDB" id="8812063at2"/>
<keyword evidence="3" id="KW-1185">Reference proteome</keyword>
<evidence type="ECO:0000256" key="1">
    <source>
        <dbReference type="SAM" id="MobiDB-lite"/>
    </source>
</evidence>
<gene>
    <name evidence="2" type="ORF">SAMN05428957_102155</name>
</gene>